<reference evidence="1 2" key="1">
    <citation type="submission" date="2019-09" db="EMBL/GenBank/DDBJ databases">
        <authorList>
            <person name="Chandra G."/>
            <person name="Truman W A."/>
        </authorList>
    </citation>
    <scope>NUCLEOTIDE SEQUENCE [LARGE SCALE GENOMIC DNA]</scope>
    <source>
        <strain evidence="1">PS918</strain>
    </source>
</reference>
<dbReference type="EMBL" id="CABVIY010000004">
    <property type="protein sequence ID" value="VVP89935.1"/>
    <property type="molecule type" value="Genomic_DNA"/>
</dbReference>
<dbReference type="RefSeq" id="WP_150771169.1">
    <property type="nucleotide sequence ID" value="NZ_CABVIY010000004.1"/>
</dbReference>
<name>A0A5E7SVQ3_PSEFL</name>
<accession>A0A5E7SVQ3</accession>
<proteinExistence type="predicted"/>
<dbReference type="OrthoDB" id="7061690at2"/>
<dbReference type="Proteomes" id="UP000326611">
    <property type="component" value="Unassembled WGS sequence"/>
</dbReference>
<dbReference type="AlphaFoldDB" id="A0A5E7SVQ3"/>
<evidence type="ECO:0000313" key="1">
    <source>
        <dbReference type="EMBL" id="VVP89935.1"/>
    </source>
</evidence>
<organism evidence="1 2">
    <name type="scientific">Pseudomonas fluorescens</name>
    <dbReference type="NCBI Taxonomy" id="294"/>
    <lineage>
        <taxon>Bacteria</taxon>
        <taxon>Pseudomonadati</taxon>
        <taxon>Pseudomonadota</taxon>
        <taxon>Gammaproteobacteria</taxon>
        <taxon>Pseudomonadales</taxon>
        <taxon>Pseudomonadaceae</taxon>
        <taxon>Pseudomonas</taxon>
    </lineage>
</organism>
<sequence>MTTKTKAAETVKPFALSDFFTLGALEKGKNLPLTLPDGTATEYHLVVLGADAPAARKALLEATRILRDKGKEGMTAEEEDAIAQRANLHYRTALAFDWSLPVPYSKEAVTELLLNNPGLANDVERLASDRARFFAPELTAS</sequence>
<evidence type="ECO:0000313" key="2">
    <source>
        <dbReference type="Proteomes" id="UP000326611"/>
    </source>
</evidence>
<protein>
    <submittedName>
        <fullName evidence="1">Uncharacterized protein</fullName>
    </submittedName>
</protein>
<gene>
    <name evidence="1" type="ORF">PS918_03134</name>
</gene>